<evidence type="ECO:0000259" key="11">
    <source>
        <dbReference type="PROSITE" id="PS50990"/>
    </source>
</evidence>
<dbReference type="GO" id="GO:0048038">
    <property type="term" value="F:quinone binding"/>
    <property type="evidence" value="ECO:0007669"/>
    <property type="project" value="UniProtKB-KW"/>
</dbReference>
<dbReference type="Pfam" id="PF13462">
    <property type="entry name" value="Thioredoxin_4"/>
    <property type="match status" value="1"/>
</dbReference>
<evidence type="ECO:0000313" key="12">
    <source>
        <dbReference type="EMBL" id="NLR68049.1"/>
    </source>
</evidence>
<dbReference type="Gene3D" id="3.90.70.10">
    <property type="entry name" value="Cysteine proteinases"/>
    <property type="match status" value="1"/>
</dbReference>
<evidence type="ECO:0000256" key="10">
    <source>
        <dbReference type="SAM" id="Phobius"/>
    </source>
</evidence>
<dbReference type="InterPro" id="IPR012336">
    <property type="entry name" value="Thioredoxin-like_fold"/>
</dbReference>
<evidence type="ECO:0000256" key="4">
    <source>
        <dbReference type="ARBA" id="ARBA00022719"/>
    </source>
</evidence>
<evidence type="ECO:0000256" key="5">
    <source>
        <dbReference type="ARBA" id="ARBA00022989"/>
    </source>
</evidence>
<evidence type="ECO:0000256" key="1">
    <source>
        <dbReference type="ARBA" id="ARBA00004141"/>
    </source>
</evidence>
<evidence type="ECO:0000313" key="13">
    <source>
        <dbReference type="Proteomes" id="UP000570474"/>
    </source>
</evidence>
<accession>A0A847RM23</accession>
<dbReference type="SUPFAM" id="SSF52833">
    <property type="entry name" value="Thioredoxin-like"/>
    <property type="match status" value="1"/>
</dbReference>
<evidence type="ECO:0000256" key="6">
    <source>
        <dbReference type="ARBA" id="ARBA00023002"/>
    </source>
</evidence>
<evidence type="ECO:0000256" key="8">
    <source>
        <dbReference type="ARBA" id="ARBA00023157"/>
    </source>
</evidence>
<keyword evidence="13" id="KW-1185">Reference proteome</keyword>
<comment type="caution">
    <text evidence="12">The sequence shown here is derived from an EMBL/GenBank/DDBJ whole genome shotgun (WGS) entry which is preliminary data.</text>
</comment>
<keyword evidence="4" id="KW-0874">Quinone</keyword>
<dbReference type="EMBL" id="JABAIA010000003">
    <property type="protein sequence ID" value="NLR68049.1"/>
    <property type="molecule type" value="Genomic_DNA"/>
</dbReference>
<evidence type="ECO:0000256" key="3">
    <source>
        <dbReference type="ARBA" id="ARBA00022692"/>
    </source>
</evidence>
<comment type="similarity">
    <text evidence="2">Belongs to the VKOR family.</text>
</comment>
<dbReference type="InterPro" id="IPR005074">
    <property type="entry name" value="Peptidase_C39"/>
</dbReference>
<gene>
    <name evidence="12" type="ORF">HGH92_27335</name>
</gene>
<keyword evidence="6" id="KW-0560">Oxidoreductase</keyword>
<reference evidence="12 13" key="1">
    <citation type="submission" date="2020-04" db="EMBL/GenBank/DDBJ databases">
        <authorList>
            <person name="Yin C."/>
        </authorList>
    </citation>
    <scope>NUCLEOTIDE SEQUENCE [LARGE SCALE GENOMIC DNA]</scope>
    <source>
        <strain evidence="12 13">Ae27</strain>
    </source>
</reference>
<dbReference type="PROSITE" id="PS50990">
    <property type="entry name" value="PEPTIDASE_C39"/>
    <property type="match status" value="1"/>
</dbReference>
<keyword evidence="7 10" id="KW-0472">Membrane</keyword>
<dbReference type="Gene3D" id="1.20.1440.130">
    <property type="entry name" value="VKOR domain"/>
    <property type="match status" value="1"/>
</dbReference>
<feature type="transmembrane region" description="Helical" evidence="10">
    <location>
        <begin position="290"/>
        <end position="309"/>
    </location>
</feature>
<keyword evidence="3 10" id="KW-0812">Transmembrane</keyword>
<dbReference type="GO" id="GO:0016491">
    <property type="term" value="F:oxidoreductase activity"/>
    <property type="evidence" value="ECO:0007669"/>
    <property type="project" value="UniProtKB-KW"/>
</dbReference>
<dbReference type="AlphaFoldDB" id="A0A847RM23"/>
<feature type="transmembrane region" description="Helical" evidence="10">
    <location>
        <begin position="177"/>
        <end position="199"/>
    </location>
</feature>
<dbReference type="Pfam" id="PF03412">
    <property type="entry name" value="Peptidase_C39"/>
    <property type="match status" value="1"/>
</dbReference>
<dbReference type="Pfam" id="PF07884">
    <property type="entry name" value="VKOR"/>
    <property type="match status" value="1"/>
</dbReference>
<organism evidence="12 13">
    <name type="scientific">Chitinophaga varians</name>
    <dbReference type="NCBI Taxonomy" id="2202339"/>
    <lineage>
        <taxon>Bacteria</taxon>
        <taxon>Pseudomonadati</taxon>
        <taxon>Bacteroidota</taxon>
        <taxon>Chitinophagia</taxon>
        <taxon>Chitinophagales</taxon>
        <taxon>Chitinophagaceae</taxon>
        <taxon>Chitinophaga</taxon>
    </lineage>
</organism>
<feature type="transmembrane region" description="Helical" evidence="10">
    <location>
        <begin position="329"/>
        <end position="348"/>
    </location>
</feature>
<feature type="domain" description="Peptidase C39" evidence="11">
    <location>
        <begin position="8"/>
        <end position="131"/>
    </location>
</feature>
<proteinExistence type="inferred from homology"/>
<dbReference type="Gene3D" id="3.40.30.10">
    <property type="entry name" value="Glutaredoxin"/>
    <property type="match status" value="1"/>
</dbReference>
<dbReference type="GO" id="GO:0008233">
    <property type="term" value="F:peptidase activity"/>
    <property type="evidence" value="ECO:0007669"/>
    <property type="project" value="InterPro"/>
</dbReference>
<keyword evidence="8" id="KW-1015">Disulfide bond</keyword>
<keyword evidence="5 10" id="KW-1133">Transmembrane helix</keyword>
<dbReference type="GO" id="GO:0005524">
    <property type="term" value="F:ATP binding"/>
    <property type="evidence" value="ECO:0007669"/>
    <property type="project" value="InterPro"/>
</dbReference>
<dbReference type="RefSeq" id="WP_168873988.1">
    <property type="nucleotide sequence ID" value="NZ_JABAIA010000003.1"/>
</dbReference>
<dbReference type="GO" id="GO:0016020">
    <property type="term" value="C:membrane"/>
    <property type="evidence" value="ECO:0007669"/>
    <property type="project" value="UniProtKB-SubCell"/>
</dbReference>
<protein>
    <submittedName>
        <fullName evidence="12">Thioredoxin domain-containing protein</fullName>
    </submittedName>
</protein>
<dbReference type="Proteomes" id="UP000570474">
    <property type="component" value="Unassembled WGS sequence"/>
</dbReference>
<feature type="transmembrane region" description="Helical" evidence="10">
    <location>
        <begin position="151"/>
        <end position="171"/>
    </location>
</feature>
<dbReference type="CDD" id="cd12921">
    <property type="entry name" value="VKOR_4"/>
    <property type="match status" value="1"/>
</dbReference>
<comment type="subcellular location">
    <subcellularLocation>
        <location evidence="1">Membrane</location>
        <topology evidence="1">Multi-pass membrane protein</topology>
    </subcellularLocation>
</comment>
<sequence length="541" mass="60548">MMINAFLHPRLRENPVAATLLLMRQLRMRVDTAAVADAVLLHPDYPSLLAISDVLGRWKIRNAALRPAAEELSMLPFPALAYMNSNGGSFAVLTAVSEDKVTYMRPAGKSREITQKRDIFLREWGGVVLLAEKPVRTGSVTEKQRLLPRSAIRPLLLLLLLLMACGCIFVATPPYLLLLVVLALIKSIGCFITCLLLWYGTDKSGLALQQVCAAGKKINCDAVLQSPASRLPGGLSWSEAGYFYFAGGFLLAVLASGHEGTWPLLAWLNALALPYILFSVFYQWRVVRQWCLLCLCVQVLLAAELAVSWPAYWKPALNGASPLWNVQPQLLVMAGLLFFIPVTVWFWAKPLLVKAQLNTVLKRELFSLKYNEEVFEGQLAKQPRIIADPRQLGIILGNADAEHTIVKICNPYCSHCARAHPAINELLNENDNVRIQIIFAASGKADDPATRVVRHFLAVYLKHDEQLMRQALDDWYLSPRKHYGTFAARYPASESPAAEHAIAQMNAWCRREEITTTPAYFVNGHRLPRLYQLAELKQLLR</sequence>
<feature type="transmembrane region" description="Helical" evidence="10">
    <location>
        <begin position="240"/>
        <end position="258"/>
    </location>
</feature>
<name>A0A847RM23_9BACT</name>
<feature type="transmembrane region" description="Helical" evidence="10">
    <location>
        <begin position="264"/>
        <end position="283"/>
    </location>
</feature>
<dbReference type="InterPro" id="IPR038354">
    <property type="entry name" value="VKOR_sf"/>
</dbReference>
<dbReference type="GO" id="GO:0006508">
    <property type="term" value="P:proteolysis"/>
    <property type="evidence" value="ECO:0007669"/>
    <property type="project" value="InterPro"/>
</dbReference>
<keyword evidence="9" id="KW-0676">Redox-active center</keyword>
<evidence type="ECO:0000256" key="7">
    <source>
        <dbReference type="ARBA" id="ARBA00023136"/>
    </source>
</evidence>
<dbReference type="InterPro" id="IPR036249">
    <property type="entry name" value="Thioredoxin-like_sf"/>
</dbReference>
<evidence type="ECO:0000256" key="9">
    <source>
        <dbReference type="ARBA" id="ARBA00023284"/>
    </source>
</evidence>
<evidence type="ECO:0000256" key="2">
    <source>
        <dbReference type="ARBA" id="ARBA00006214"/>
    </source>
</evidence>
<dbReference type="InterPro" id="IPR012932">
    <property type="entry name" value="VKOR"/>
</dbReference>